<evidence type="ECO:0000313" key="3">
    <source>
        <dbReference type="Proteomes" id="UP000011205"/>
    </source>
</evidence>
<feature type="region of interest" description="Disordered" evidence="1">
    <location>
        <begin position="1"/>
        <end position="30"/>
    </location>
</feature>
<sequence>MRRPGISLARTERRRPRGDASIRFGGTEGG</sequence>
<evidence type="ECO:0000313" key="2">
    <source>
        <dbReference type="EMBL" id="ELS55093.1"/>
    </source>
</evidence>
<protein>
    <submittedName>
        <fullName evidence="2">Uncharacterized protein</fullName>
    </submittedName>
</protein>
<evidence type="ECO:0000256" key="1">
    <source>
        <dbReference type="SAM" id="MobiDB-lite"/>
    </source>
</evidence>
<proteinExistence type="predicted"/>
<organism evidence="2 3">
    <name type="scientific">Streptomyces viridochromogenes Tue57</name>
    <dbReference type="NCBI Taxonomy" id="1160705"/>
    <lineage>
        <taxon>Bacteria</taxon>
        <taxon>Bacillati</taxon>
        <taxon>Actinomycetota</taxon>
        <taxon>Actinomycetes</taxon>
        <taxon>Kitasatosporales</taxon>
        <taxon>Streptomycetaceae</taxon>
        <taxon>Streptomyces</taxon>
    </lineage>
</organism>
<dbReference type="EMBL" id="AMLP01000123">
    <property type="protein sequence ID" value="ELS55093.1"/>
    <property type="molecule type" value="Genomic_DNA"/>
</dbReference>
<dbReference type="AlphaFoldDB" id="L8PGC7"/>
<reference evidence="2 3" key="1">
    <citation type="journal article" date="2013" name="Genome Announc.">
        <title>Draft Genome Sequence of Streptomyces viridochromogenes Strain Tu57, Producer of Avilamycin.</title>
        <authorList>
            <person name="Gruning B.A."/>
            <person name="Erxleben A."/>
            <person name="Hahnlein A."/>
            <person name="Gunther S."/>
        </authorList>
    </citation>
    <scope>NUCLEOTIDE SEQUENCE [LARGE SCALE GENOMIC DNA]</scope>
    <source>
        <strain evidence="2 3">Tue57</strain>
    </source>
</reference>
<comment type="caution">
    <text evidence="2">The sequence shown here is derived from an EMBL/GenBank/DDBJ whole genome shotgun (WGS) entry which is preliminary data.</text>
</comment>
<accession>L8PGC7</accession>
<gene>
    <name evidence="2" type="ORF">STVIR_3995</name>
</gene>
<dbReference type="Proteomes" id="UP000011205">
    <property type="component" value="Unassembled WGS sequence"/>
</dbReference>
<name>L8PGC7_STRVR</name>